<keyword evidence="12" id="KW-1185">Reference proteome</keyword>
<evidence type="ECO:0000256" key="5">
    <source>
        <dbReference type="ARBA" id="ARBA00022679"/>
    </source>
</evidence>
<keyword evidence="11" id="KW-0449">Lipoprotein</keyword>
<dbReference type="EC" id="2.7.1.180" evidence="2"/>
<keyword evidence="4" id="KW-0285">Flavoprotein</keyword>
<keyword evidence="6" id="KW-0479">Metal-binding</keyword>
<dbReference type="Proteomes" id="UP000031982">
    <property type="component" value="Unassembled WGS sequence"/>
</dbReference>
<evidence type="ECO:0000256" key="1">
    <source>
        <dbReference type="ARBA" id="ARBA00001946"/>
    </source>
</evidence>
<proteinExistence type="predicted"/>
<dbReference type="Pfam" id="PF02424">
    <property type="entry name" value="ApbE"/>
    <property type="match status" value="1"/>
</dbReference>
<dbReference type="SUPFAM" id="SSF143631">
    <property type="entry name" value="ApbE-like"/>
    <property type="match status" value="1"/>
</dbReference>
<accession>A0ABR5AXB5</accession>
<evidence type="ECO:0000256" key="4">
    <source>
        <dbReference type="ARBA" id="ARBA00022630"/>
    </source>
</evidence>
<dbReference type="PANTHER" id="PTHR30040">
    <property type="entry name" value="THIAMINE BIOSYNTHESIS LIPOPROTEIN APBE"/>
    <property type="match status" value="1"/>
</dbReference>
<keyword evidence="7" id="KW-0274">FAD</keyword>
<comment type="catalytic activity">
    <reaction evidence="10">
        <text>L-threonyl-[protein] + FAD = FMN-L-threonyl-[protein] + AMP + H(+)</text>
        <dbReference type="Rhea" id="RHEA:36847"/>
        <dbReference type="Rhea" id="RHEA-COMP:11060"/>
        <dbReference type="Rhea" id="RHEA-COMP:11061"/>
        <dbReference type="ChEBI" id="CHEBI:15378"/>
        <dbReference type="ChEBI" id="CHEBI:30013"/>
        <dbReference type="ChEBI" id="CHEBI:57692"/>
        <dbReference type="ChEBI" id="CHEBI:74257"/>
        <dbReference type="ChEBI" id="CHEBI:456215"/>
        <dbReference type="EC" id="2.7.1.180"/>
    </reaction>
</comment>
<sequence length="291" mass="32275">MDSSFFVSISNSEQPDWKEAIRSLLHYFDYAFSRFRTHNELWIFNQAAEGAVVSVSPVLYDLLKTAESYRLKTGGCFSPYMLNQMEAHGYKQSFPFVTAPKEQGEALTEELGGEPLIFHSNGTITKKTKHNIDLGGIAKGYAVEAAARWLRIHARSRFGIVDGGGDIQAWSNGEKTWRIGVMDPFQEGREIGSFSFQNGSIATSNLIYRSWWQGEEKKHHLLDGRTGKPVEPVIVQSTVLAESCLDAEVGAKLCFMDGLEQAGDQLQKLGGRFQFVLVQPDGRLTTGGVGV</sequence>
<dbReference type="PANTHER" id="PTHR30040:SF2">
    <property type="entry name" value="FAD:PROTEIN FMN TRANSFERASE"/>
    <property type="match status" value="1"/>
</dbReference>
<comment type="cofactor">
    <cofactor evidence="1">
        <name>Mg(2+)</name>
        <dbReference type="ChEBI" id="CHEBI:18420"/>
    </cofactor>
</comment>
<keyword evidence="5" id="KW-0808">Transferase</keyword>
<evidence type="ECO:0000256" key="2">
    <source>
        <dbReference type="ARBA" id="ARBA00011955"/>
    </source>
</evidence>
<evidence type="ECO:0000256" key="8">
    <source>
        <dbReference type="ARBA" id="ARBA00022842"/>
    </source>
</evidence>
<evidence type="ECO:0000256" key="9">
    <source>
        <dbReference type="ARBA" id="ARBA00031306"/>
    </source>
</evidence>
<gene>
    <name evidence="11" type="ORF">SD77_3245</name>
</gene>
<evidence type="ECO:0000256" key="6">
    <source>
        <dbReference type="ARBA" id="ARBA00022723"/>
    </source>
</evidence>
<dbReference type="EMBL" id="JXLP01000003">
    <property type="protein sequence ID" value="KIL79379.1"/>
    <property type="molecule type" value="Genomic_DNA"/>
</dbReference>
<evidence type="ECO:0000313" key="12">
    <source>
        <dbReference type="Proteomes" id="UP000031982"/>
    </source>
</evidence>
<keyword evidence="8" id="KW-0460">Magnesium</keyword>
<evidence type="ECO:0000256" key="3">
    <source>
        <dbReference type="ARBA" id="ARBA00016337"/>
    </source>
</evidence>
<evidence type="ECO:0000256" key="10">
    <source>
        <dbReference type="ARBA" id="ARBA00048540"/>
    </source>
</evidence>
<dbReference type="Gene3D" id="3.10.520.10">
    <property type="entry name" value="ApbE-like domains"/>
    <property type="match status" value="1"/>
</dbReference>
<comment type="caution">
    <text evidence="11">The sequence shown here is derived from an EMBL/GenBank/DDBJ whole genome shotgun (WGS) entry which is preliminary data.</text>
</comment>
<protein>
    <recommendedName>
        <fullName evidence="3">FAD:protein FMN transferase</fullName>
        <ecNumber evidence="2">2.7.1.180</ecNumber>
    </recommendedName>
    <alternativeName>
        <fullName evidence="9">Flavin transferase</fullName>
    </alternativeName>
</protein>
<evidence type="ECO:0000256" key="7">
    <source>
        <dbReference type="ARBA" id="ARBA00022827"/>
    </source>
</evidence>
<reference evidence="11 12" key="1">
    <citation type="submission" date="2015-01" db="EMBL/GenBank/DDBJ databases">
        <title>Genome Assembly of Bacillus badius MTCC 1458.</title>
        <authorList>
            <person name="Verma A."/>
            <person name="Khatri I."/>
            <person name="Mual P."/>
            <person name="Subramanian S."/>
            <person name="Krishnamurthi S."/>
        </authorList>
    </citation>
    <scope>NUCLEOTIDE SEQUENCE [LARGE SCALE GENOMIC DNA]</scope>
    <source>
        <strain evidence="11 12">MTCC 1458</strain>
    </source>
</reference>
<dbReference type="InterPro" id="IPR003374">
    <property type="entry name" value="ApbE-like_sf"/>
</dbReference>
<name>A0ABR5AXB5_BACBA</name>
<organism evidence="11 12">
    <name type="scientific">Bacillus badius</name>
    <dbReference type="NCBI Taxonomy" id="1455"/>
    <lineage>
        <taxon>Bacteria</taxon>
        <taxon>Bacillati</taxon>
        <taxon>Bacillota</taxon>
        <taxon>Bacilli</taxon>
        <taxon>Bacillales</taxon>
        <taxon>Bacillaceae</taxon>
        <taxon>Pseudobacillus</taxon>
    </lineage>
</organism>
<evidence type="ECO:0000313" key="11">
    <source>
        <dbReference type="EMBL" id="KIL79379.1"/>
    </source>
</evidence>
<dbReference type="InterPro" id="IPR024932">
    <property type="entry name" value="ApbE"/>
</dbReference>